<dbReference type="Proteomes" id="UP001153050">
    <property type="component" value="Unassembled WGS sequence"/>
</dbReference>
<evidence type="ECO:0000313" key="1">
    <source>
        <dbReference type="EMBL" id="CAH2405801.1"/>
    </source>
</evidence>
<accession>A0ABM9E9E8</accession>
<reference evidence="1 2" key="1">
    <citation type="submission" date="2022-03" db="EMBL/GenBank/DDBJ databases">
        <authorList>
            <person name="Brunel B."/>
        </authorList>
    </citation>
    <scope>NUCLEOTIDE SEQUENCE [LARGE SCALE GENOMIC DNA]</scope>
    <source>
        <strain evidence="1">STM5069sample</strain>
    </source>
</reference>
<sequence>MNVHGMNIKHADITMVADCEHVVPGAIAIDVGGDKLQVVKFQTSLAQIESIDPSLPVQYHIRTPVGFMEYKDIGTAAAFMEVVAAPPRQSVTPIAALKDIVAIPTKERIPTGLAIDQLGSRGSDDPVCGTIAVDLLVRAVVGLADGSLTRSGRIARHRLSLGLGWGGWGV</sequence>
<evidence type="ECO:0000313" key="2">
    <source>
        <dbReference type="Proteomes" id="UP001153050"/>
    </source>
</evidence>
<comment type="caution">
    <text evidence="1">The sequence shown here is derived from an EMBL/GenBank/DDBJ whole genome shotgun (WGS) entry which is preliminary data.</text>
</comment>
<gene>
    <name evidence="1" type="ORF">MES5069_50001</name>
</gene>
<protein>
    <submittedName>
        <fullName evidence="1">Uncharacterized protein</fullName>
    </submittedName>
</protein>
<proteinExistence type="predicted"/>
<organism evidence="1 2">
    <name type="scientific">Mesorhizobium escarrei</name>
    <dbReference type="NCBI Taxonomy" id="666018"/>
    <lineage>
        <taxon>Bacteria</taxon>
        <taxon>Pseudomonadati</taxon>
        <taxon>Pseudomonadota</taxon>
        <taxon>Alphaproteobacteria</taxon>
        <taxon>Hyphomicrobiales</taxon>
        <taxon>Phyllobacteriaceae</taxon>
        <taxon>Mesorhizobium</taxon>
    </lineage>
</organism>
<keyword evidence="2" id="KW-1185">Reference proteome</keyword>
<dbReference type="EMBL" id="CAKXZT010000146">
    <property type="protein sequence ID" value="CAH2405801.1"/>
    <property type="molecule type" value="Genomic_DNA"/>
</dbReference>
<name>A0ABM9E9E8_9HYPH</name>